<evidence type="ECO:0000256" key="1">
    <source>
        <dbReference type="ARBA" id="ARBA00004123"/>
    </source>
</evidence>
<evidence type="ECO:0000256" key="10">
    <source>
        <dbReference type="ARBA" id="ARBA00023242"/>
    </source>
</evidence>
<accession>A0A1E4SV57</accession>
<proteinExistence type="inferred from homology"/>
<keyword evidence="9 13" id="KW-0238">DNA-binding</keyword>
<keyword evidence="8" id="KW-0460">Magnesium</keyword>
<dbReference type="Pfam" id="PF01426">
    <property type="entry name" value="BAH"/>
    <property type="match status" value="1"/>
</dbReference>
<dbReference type="PANTHER" id="PTHR10763:SF23">
    <property type="entry name" value="ORIGIN RECOGNITION COMPLEX SUBUNIT 1"/>
    <property type="match status" value="1"/>
</dbReference>
<dbReference type="GO" id="GO:0033314">
    <property type="term" value="P:mitotic DNA replication checkpoint signaling"/>
    <property type="evidence" value="ECO:0007669"/>
    <property type="project" value="TreeGrafter"/>
</dbReference>
<keyword evidence="5" id="KW-0479">Metal-binding</keyword>
<dbReference type="GO" id="GO:0006270">
    <property type="term" value="P:DNA replication initiation"/>
    <property type="evidence" value="ECO:0007669"/>
    <property type="project" value="TreeGrafter"/>
</dbReference>
<feature type="compositionally biased region" description="Low complexity" evidence="14">
    <location>
        <begin position="215"/>
        <end position="229"/>
    </location>
</feature>
<dbReference type="AlphaFoldDB" id="A0A1E4SV57"/>
<evidence type="ECO:0000256" key="4">
    <source>
        <dbReference type="ARBA" id="ARBA00022705"/>
    </source>
</evidence>
<dbReference type="FunFam" id="3.40.50.300:FF:000199">
    <property type="entry name" value="Origin recognition complex subunit 1"/>
    <property type="match status" value="1"/>
</dbReference>
<gene>
    <name evidence="16" type="ORF">CANARDRAFT_30094</name>
</gene>
<dbReference type="SUPFAM" id="SSF52540">
    <property type="entry name" value="P-loop containing nucleoside triphosphate hydrolases"/>
    <property type="match status" value="1"/>
</dbReference>
<evidence type="ECO:0000259" key="15">
    <source>
        <dbReference type="PROSITE" id="PS51038"/>
    </source>
</evidence>
<dbReference type="STRING" id="983967.A0A1E4SV57"/>
<keyword evidence="17" id="KW-1185">Reference proteome</keyword>
<evidence type="ECO:0000256" key="13">
    <source>
        <dbReference type="RuleBase" id="RU365058"/>
    </source>
</evidence>
<dbReference type="SMART" id="SM00382">
    <property type="entry name" value="AAA"/>
    <property type="match status" value="1"/>
</dbReference>
<comment type="subcellular location">
    <subcellularLocation>
        <location evidence="1 13">Nucleus</location>
    </subcellularLocation>
</comment>
<dbReference type="InterPro" id="IPR041083">
    <property type="entry name" value="AAA_lid_10"/>
</dbReference>
<keyword evidence="10 13" id="KW-0539">Nucleus</keyword>
<evidence type="ECO:0000256" key="11">
    <source>
        <dbReference type="ARBA" id="ARBA00053599"/>
    </source>
</evidence>
<reference evidence="17" key="1">
    <citation type="submission" date="2016-04" db="EMBL/GenBank/DDBJ databases">
        <title>Comparative genomics of biotechnologically important yeasts.</title>
        <authorList>
            <consortium name="DOE Joint Genome Institute"/>
            <person name="Riley R."/>
            <person name="Haridas S."/>
            <person name="Wolfe K.H."/>
            <person name="Lopes M.R."/>
            <person name="Hittinger C.T."/>
            <person name="Goker M."/>
            <person name="Salamov A."/>
            <person name="Wisecaver J."/>
            <person name="Long T.M."/>
            <person name="Aerts A.L."/>
            <person name="Barry K."/>
            <person name="Choi C."/>
            <person name="Clum A."/>
            <person name="Coughlan A.Y."/>
            <person name="Deshpande S."/>
            <person name="Douglass A.P."/>
            <person name="Hanson S.J."/>
            <person name="Klenk H.-P."/>
            <person name="Labutti K."/>
            <person name="Lapidus A."/>
            <person name="Lindquist E."/>
            <person name="Lipzen A."/>
            <person name="Meier-Kolthoff J.P."/>
            <person name="Ohm R.A."/>
            <person name="Otillar R.P."/>
            <person name="Pangilinan J."/>
            <person name="Peng Y."/>
            <person name="Rokas A."/>
            <person name="Rosa C.A."/>
            <person name="Scheuner C."/>
            <person name="Sibirny A.A."/>
            <person name="Slot J.C."/>
            <person name="Stielow J.B."/>
            <person name="Sun H."/>
            <person name="Kurtzman C.P."/>
            <person name="Blackwell M."/>
            <person name="Grigoriev I.V."/>
            <person name="Jeffries T.W."/>
        </authorList>
    </citation>
    <scope>NUCLEOTIDE SEQUENCE [LARGE SCALE GENOMIC DNA]</scope>
    <source>
        <strain evidence="17">NRRL YB-2248</strain>
    </source>
</reference>
<evidence type="ECO:0000313" key="16">
    <source>
        <dbReference type="EMBL" id="ODV83322.1"/>
    </source>
</evidence>
<evidence type="ECO:0000313" key="17">
    <source>
        <dbReference type="Proteomes" id="UP000094801"/>
    </source>
</evidence>
<dbReference type="InterPro" id="IPR003593">
    <property type="entry name" value="AAA+_ATPase"/>
</dbReference>
<dbReference type="InterPro" id="IPR001025">
    <property type="entry name" value="BAH_dom"/>
</dbReference>
<dbReference type="Pfam" id="PF17872">
    <property type="entry name" value="AAA_lid_10"/>
    <property type="match status" value="1"/>
</dbReference>
<feature type="compositionally biased region" description="Acidic residues" evidence="14">
    <location>
        <begin position="257"/>
        <end position="275"/>
    </location>
</feature>
<sequence length="779" mass="88863">MAKVQKGLVGWQYTVGLGSGASIENNENTPRRSSRRGISTTSSEADQLVLRRELDNMEIKQGDCILVDTDSELPEIALIKEISFGTDYFINLKVYWFYRISEIDSTKLVDESQREGLNEDSIPEGYTTNDIFLCPSVEKILATEIINKCKVISQKTLESIVLDESNFDSTYVCRRITDTDGDYFSDFIDWDEFQQEARDDGDEFYQTMKRISADPSVSRVRKQSSVSPQKSEKKKTKDPVRSYAESDQELSFSEASETYDSEEEEDELSDDEEVLDGSPKKRKLHTLKSRKKPSPKKKKSSSPFKTAQLDYSKKHKVPELRFPTVSRRLQFDVMNSELQDEEGQEELLKTGRTTKNFRKARKKLHTSSKLQSLPCREQEFDAIYGSLETAIKAQTGCCLYVSGTPGVGKTATIREVIRQLSSELARNCNGISQFNYVEINGLKLITPQAAYELLWEKISNTSVTSAHALTLLEEHFEKNDKHRKPMVVLLDELDQIVSKNQTVMYNFFNWPSYSTSKLIVIAVANTMDLPERMLTNKISSRLGLTRIQFPGYTFNQLSEIIKHRLEKLSRVNEGKLIISKDAIEFASRKVASVSGDARRSLMICIRALEIAEMEFLCKDQETRDQLDGKYTVTIMHIMKAVNETVSSPIANYLNSLSFVSKMVLASVLLRKKRTGLAELQLGEIIDELNNQFHLIMLNDLNKILNEEQLELLKVMYGDDSRLRVSGLNFILKDLEENGIIVQQQLKAERLRLLRLSVSEDEIISCFKKDSLLKDIVIET</sequence>
<dbReference type="GO" id="GO:0046872">
    <property type="term" value="F:metal ion binding"/>
    <property type="evidence" value="ECO:0007669"/>
    <property type="project" value="UniProtKB-KW"/>
</dbReference>
<evidence type="ECO:0000256" key="9">
    <source>
        <dbReference type="ARBA" id="ARBA00023125"/>
    </source>
</evidence>
<comment type="function">
    <text evidence="11">Component of the origin recognition complex (ORC) that binds origins of replication. It has a role in both chromosomal replication and mating type transcriptional silencing. Binds to the ARS consensus sequence (ACS) of origins of replication in an ATP-dependent manner.</text>
</comment>
<dbReference type="Pfam" id="PF21312">
    <property type="entry name" value="WHD_ORC1"/>
    <property type="match status" value="1"/>
</dbReference>
<organism evidence="16 17">
    <name type="scientific">[Candida] arabinofermentans NRRL YB-2248</name>
    <dbReference type="NCBI Taxonomy" id="983967"/>
    <lineage>
        <taxon>Eukaryota</taxon>
        <taxon>Fungi</taxon>
        <taxon>Dikarya</taxon>
        <taxon>Ascomycota</taxon>
        <taxon>Saccharomycotina</taxon>
        <taxon>Pichiomycetes</taxon>
        <taxon>Pichiales</taxon>
        <taxon>Pichiaceae</taxon>
        <taxon>Ogataea</taxon>
        <taxon>Ogataea/Candida clade</taxon>
    </lineage>
</organism>
<dbReference type="SUPFAM" id="SSF82061">
    <property type="entry name" value="BAH domain"/>
    <property type="match status" value="1"/>
</dbReference>
<keyword evidence="6 13" id="KW-0547">Nucleotide-binding</keyword>
<dbReference type="InterPro" id="IPR003959">
    <property type="entry name" value="ATPase_AAA_core"/>
</dbReference>
<dbReference type="FunFam" id="1.10.8.60:FF:000274">
    <property type="entry name" value="Origin recognition complex subunit 1"/>
    <property type="match status" value="1"/>
</dbReference>
<dbReference type="InterPro" id="IPR027417">
    <property type="entry name" value="P-loop_NTPase"/>
</dbReference>
<evidence type="ECO:0000256" key="7">
    <source>
        <dbReference type="ARBA" id="ARBA00022840"/>
    </source>
</evidence>
<dbReference type="GO" id="GO:0016887">
    <property type="term" value="F:ATP hydrolysis activity"/>
    <property type="evidence" value="ECO:0007669"/>
    <property type="project" value="InterPro"/>
</dbReference>
<dbReference type="InterPro" id="IPR043151">
    <property type="entry name" value="BAH_sf"/>
</dbReference>
<dbReference type="EMBL" id="KV453865">
    <property type="protein sequence ID" value="ODV83322.1"/>
    <property type="molecule type" value="Genomic_DNA"/>
</dbReference>
<comment type="subunit">
    <text evidence="12 13">ORC is composed of six subunits.</text>
</comment>
<evidence type="ECO:0000256" key="12">
    <source>
        <dbReference type="ARBA" id="ARBA00062293"/>
    </source>
</evidence>
<dbReference type="SMART" id="SM00439">
    <property type="entry name" value="BAH"/>
    <property type="match status" value="1"/>
</dbReference>
<dbReference type="CDD" id="cd00009">
    <property type="entry name" value="AAA"/>
    <property type="match status" value="1"/>
</dbReference>
<dbReference type="PROSITE" id="PS51038">
    <property type="entry name" value="BAH"/>
    <property type="match status" value="1"/>
</dbReference>
<dbReference type="GO" id="GO:0003682">
    <property type="term" value="F:chromatin binding"/>
    <property type="evidence" value="ECO:0007669"/>
    <property type="project" value="InterPro"/>
</dbReference>
<feature type="region of interest" description="Disordered" evidence="14">
    <location>
        <begin position="22"/>
        <end position="43"/>
    </location>
</feature>
<evidence type="ECO:0000256" key="5">
    <source>
        <dbReference type="ARBA" id="ARBA00022723"/>
    </source>
</evidence>
<dbReference type="GO" id="GO:0005524">
    <property type="term" value="F:ATP binding"/>
    <property type="evidence" value="ECO:0007669"/>
    <property type="project" value="UniProtKB-KW"/>
</dbReference>
<dbReference type="Gene3D" id="2.30.30.490">
    <property type="match status" value="1"/>
</dbReference>
<keyword evidence="7 13" id="KW-0067">ATP-binding</keyword>
<evidence type="ECO:0000256" key="2">
    <source>
        <dbReference type="ARBA" id="ARBA00008398"/>
    </source>
</evidence>
<comment type="function">
    <text evidence="13">Component of the origin recognition complex (ORC) that binds origins of replication. DNA-binding is ATP-dependent, however specific DNA sequences that define origins of replication have not been identified so far. ORC is required to assemble the pre-replication complex necessary to initiate DNA replication.</text>
</comment>
<dbReference type="PANTHER" id="PTHR10763">
    <property type="entry name" value="CELL DIVISION CONTROL PROTEIN 6-RELATED"/>
    <property type="match status" value="1"/>
</dbReference>
<dbReference type="Gene3D" id="1.10.8.60">
    <property type="match status" value="1"/>
</dbReference>
<dbReference type="Proteomes" id="UP000094801">
    <property type="component" value="Unassembled WGS sequence"/>
</dbReference>
<dbReference type="Gene3D" id="3.40.50.300">
    <property type="entry name" value="P-loop containing nucleotide triphosphate hydrolases"/>
    <property type="match status" value="1"/>
</dbReference>
<feature type="compositionally biased region" description="Basic residues" evidence="14">
    <location>
        <begin position="280"/>
        <end position="300"/>
    </location>
</feature>
<dbReference type="InterPro" id="IPR048867">
    <property type="entry name" value="WHD_ORC1"/>
</dbReference>
<keyword evidence="4 13" id="KW-0235">DNA replication</keyword>
<name>A0A1E4SV57_9ASCO</name>
<comment type="similarity">
    <text evidence="2 13">Belongs to the ORC1 family.</text>
</comment>
<protein>
    <recommendedName>
        <fullName evidence="3 13">Origin recognition complex subunit 1</fullName>
    </recommendedName>
</protein>
<evidence type="ECO:0000256" key="3">
    <source>
        <dbReference type="ARBA" id="ARBA00019081"/>
    </source>
</evidence>
<evidence type="ECO:0000256" key="6">
    <source>
        <dbReference type="ARBA" id="ARBA00022741"/>
    </source>
</evidence>
<evidence type="ECO:0000256" key="14">
    <source>
        <dbReference type="SAM" id="MobiDB-lite"/>
    </source>
</evidence>
<dbReference type="OrthoDB" id="1926878at2759"/>
<evidence type="ECO:0000256" key="8">
    <source>
        <dbReference type="ARBA" id="ARBA00022842"/>
    </source>
</evidence>
<dbReference type="GO" id="GO:0005664">
    <property type="term" value="C:nuclear origin of replication recognition complex"/>
    <property type="evidence" value="ECO:0007669"/>
    <property type="project" value="TreeGrafter"/>
</dbReference>
<feature type="region of interest" description="Disordered" evidence="14">
    <location>
        <begin position="215"/>
        <end position="312"/>
    </location>
</feature>
<feature type="domain" description="BAH" evidence="15">
    <location>
        <begin position="57"/>
        <end position="188"/>
    </location>
</feature>
<dbReference type="Pfam" id="PF00004">
    <property type="entry name" value="AAA"/>
    <property type="match status" value="1"/>
</dbReference>
<dbReference type="InterPro" id="IPR050311">
    <property type="entry name" value="ORC1/CDC6"/>
</dbReference>
<dbReference type="GO" id="GO:0003688">
    <property type="term" value="F:DNA replication origin binding"/>
    <property type="evidence" value="ECO:0007669"/>
    <property type="project" value="UniProtKB-ARBA"/>
</dbReference>